<reference evidence="2 3" key="1">
    <citation type="submission" date="2024-05" db="EMBL/GenBank/DDBJ databases">
        <title>Genome sequencing and assembly of Indian major carp, Cirrhinus mrigala (Hamilton, 1822).</title>
        <authorList>
            <person name="Mohindra V."/>
            <person name="Chowdhury L.M."/>
            <person name="Lal K."/>
            <person name="Jena J.K."/>
        </authorList>
    </citation>
    <scope>NUCLEOTIDE SEQUENCE [LARGE SCALE GENOMIC DNA]</scope>
    <source>
        <strain evidence="2">CM1030</strain>
        <tissue evidence="2">Blood</tissue>
    </source>
</reference>
<dbReference type="AlphaFoldDB" id="A0ABD0QZI2"/>
<name>A0ABD0QZI2_CIRMR</name>
<dbReference type="Proteomes" id="UP001529510">
    <property type="component" value="Unassembled WGS sequence"/>
</dbReference>
<keyword evidence="3" id="KW-1185">Reference proteome</keyword>
<feature type="non-terminal residue" evidence="2">
    <location>
        <position position="121"/>
    </location>
</feature>
<accession>A0ABD0QZI2</accession>
<dbReference type="EMBL" id="JAMKFB020000006">
    <property type="protein sequence ID" value="KAL0191666.1"/>
    <property type="molecule type" value="Genomic_DNA"/>
</dbReference>
<feature type="non-terminal residue" evidence="2">
    <location>
        <position position="1"/>
    </location>
</feature>
<sequence length="121" mass="13460">TDTASPSPAGSKRDSIFLFHRYSTPDILKQNGEATPSTGEGDAQETTVPDEAPEEDSSFKQAIEDRLLVKDKKASRAQKRAVAKRISSLLEDMNTELEETSNVETLQKLDLQIRQLNEILK</sequence>
<evidence type="ECO:0000313" key="3">
    <source>
        <dbReference type="Proteomes" id="UP001529510"/>
    </source>
</evidence>
<proteinExistence type="predicted"/>
<protein>
    <submittedName>
        <fullName evidence="2">Uncharacterized protein</fullName>
    </submittedName>
</protein>
<comment type="caution">
    <text evidence="2">The sequence shown here is derived from an EMBL/GenBank/DDBJ whole genome shotgun (WGS) entry which is preliminary data.</text>
</comment>
<gene>
    <name evidence="2" type="ORF">M9458_014364</name>
</gene>
<evidence type="ECO:0000256" key="1">
    <source>
        <dbReference type="SAM" id="MobiDB-lite"/>
    </source>
</evidence>
<feature type="region of interest" description="Disordered" evidence="1">
    <location>
        <begin position="26"/>
        <end position="60"/>
    </location>
</feature>
<organism evidence="2 3">
    <name type="scientific">Cirrhinus mrigala</name>
    <name type="common">Mrigala</name>
    <dbReference type="NCBI Taxonomy" id="683832"/>
    <lineage>
        <taxon>Eukaryota</taxon>
        <taxon>Metazoa</taxon>
        <taxon>Chordata</taxon>
        <taxon>Craniata</taxon>
        <taxon>Vertebrata</taxon>
        <taxon>Euteleostomi</taxon>
        <taxon>Actinopterygii</taxon>
        <taxon>Neopterygii</taxon>
        <taxon>Teleostei</taxon>
        <taxon>Ostariophysi</taxon>
        <taxon>Cypriniformes</taxon>
        <taxon>Cyprinidae</taxon>
        <taxon>Labeoninae</taxon>
        <taxon>Labeonini</taxon>
        <taxon>Cirrhinus</taxon>
    </lineage>
</organism>
<evidence type="ECO:0000313" key="2">
    <source>
        <dbReference type="EMBL" id="KAL0191666.1"/>
    </source>
</evidence>